<organism evidence="1 2">
    <name type="scientific">Ficus carica</name>
    <name type="common">Common fig</name>
    <dbReference type="NCBI Taxonomy" id="3494"/>
    <lineage>
        <taxon>Eukaryota</taxon>
        <taxon>Viridiplantae</taxon>
        <taxon>Streptophyta</taxon>
        <taxon>Embryophyta</taxon>
        <taxon>Tracheophyta</taxon>
        <taxon>Spermatophyta</taxon>
        <taxon>Magnoliopsida</taxon>
        <taxon>eudicotyledons</taxon>
        <taxon>Gunneridae</taxon>
        <taxon>Pentapetalae</taxon>
        <taxon>rosids</taxon>
        <taxon>fabids</taxon>
        <taxon>Rosales</taxon>
        <taxon>Moraceae</taxon>
        <taxon>Ficeae</taxon>
        <taxon>Ficus</taxon>
    </lineage>
</organism>
<accession>A0AA87ZAD6</accession>
<reference evidence="1" key="1">
    <citation type="submission" date="2023-07" db="EMBL/GenBank/DDBJ databases">
        <title>draft genome sequence of fig (Ficus carica).</title>
        <authorList>
            <person name="Takahashi T."/>
            <person name="Nishimura K."/>
        </authorList>
    </citation>
    <scope>NUCLEOTIDE SEQUENCE</scope>
</reference>
<gene>
    <name evidence="1" type="ORF">TIFTF001_043211</name>
</gene>
<evidence type="ECO:0000313" key="1">
    <source>
        <dbReference type="EMBL" id="GMN20961.1"/>
    </source>
</evidence>
<comment type="caution">
    <text evidence="1">The sequence shown here is derived from an EMBL/GenBank/DDBJ whole genome shotgun (WGS) entry which is preliminary data.</text>
</comment>
<name>A0AA87ZAD6_FICCA</name>
<sequence>ALRLLVSSFGSESALTNAFIRGPKQEQNPDIVSGFLLADLRRWLVRYAEAKIDFGKLSSFYKIVKQVCVALRTNALDQLYKSVQDLDEEWLQLK</sequence>
<dbReference type="AlphaFoldDB" id="A0AA87ZAD6"/>
<protein>
    <submittedName>
        <fullName evidence="1">Uncharacterized protein</fullName>
    </submittedName>
</protein>
<dbReference type="EMBL" id="BTGU01002694">
    <property type="protein sequence ID" value="GMN20961.1"/>
    <property type="molecule type" value="Genomic_DNA"/>
</dbReference>
<evidence type="ECO:0000313" key="2">
    <source>
        <dbReference type="Proteomes" id="UP001187192"/>
    </source>
</evidence>
<dbReference type="Proteomes" id="UP001187192">
    <property type="component" value="Unassembled WGS sequence"/>
</dbReference>
<feature type="non-terminal residue" evidence="1">
    <location>
        <position position="1"/>
    </location>
</feature>
<proteinExistence type="predicted"/>
<keyword evidence="2" id="KW-1185">Reference proteome</keyword>